<name>A0A182QWC5_9DIPT</name>
<feature type="compositionally biased region" description="Polar residues" evidence="5">
    <location>
        <begin position="151"/>
        <end position="171"/>
    </location>
</feature>
<feature type="compositionally biased region" description="Low complexity" evidence="5">
    <location>
        <begin position="118"/>
        <end position="132"/>
    </location>
</feature>
<keyword evidence="1" id="KW-0597">Phosphoprotein</keyword>
<feature type="compositionally biased region" description="Polar residues" evidence="5">
    <location>
        <begin position="511"/>
        <end position="525"/>
    </location>
</feature>
<evidence type="ECO:0000313" key="8">
    <source>
        <dbReference type="Proteomes" id="UP000075886"/>
    </source>
</evidence>
<feature type="region of interest" description="Disordered" evidence="5">
    <location>
        <begin position="385"/>
        <end position="438"/>
    </location>
</feature>
<feature type="domain" description="PHD-type" evidence="6">
    <location>
        <begin position="1057"/>
        <end position="1171"/>
    </location>
</feature>
<feature type="compositionally biased region" description="Polar residues" evidence="5">
    <location>
        <begin position="1042"/>
        <end position="1056"/>
    </location>
</feature>
<dbReference type="GO" id="GO:0006357">
    <property type="term" value="P:regulation of transcription by RNA polymerase II"/>
    <property type="evidence" value="ECO:0007669"/>
    <property type="project" value="TreeGrafter"/>
</dbReference>
<keyword evidence="3" id="KW-0863">Zinc-finger</keyword>
<feature type="region of interest" description="Disordered" evidence="5">
    <location>
        <begin position="1180"/>
        <end position="1201"/>
    </location>
</feature>
<dbReference type="GO" id="GO:0008270">
    <property type="term" value="F:zinc ion binding"/>
    <property type="evidence" value="ECO:0007669"/>
    <property type="project" value="UniProtKB-KW"/>
</dbReference>
<evidence type="ECO:0000256" key="4">
    <source>
        <dbReference type="ARBA" id="ARBA00022833"/>
    </source>
</evidence>
<dbReference type="Proteomes" id="UP000075886">
    <property type="component" value="Unassembled WGS sequence"/>
</dbReference>
<feature type="region of interest" description="Disordered" evidence="5">
    <location>
        <begin position="1011"/>
        <end position="1067"/>
    </location>
</feature>
<dbReference type="EMBL" id="AXCN02001010">
    <property type="status" value="NOT_ANNOTATED_CDS"/>
    <property type="molecule type" value="Genomic_DNA"/>
</dbReference>
<dbReference type="Gene3D" id="3.30.40.10">
    <property type="entry name" value="Zinc/RING finger domain, C3HC4 (zinc finger)"/>
    <property type="match status" value="1"/>
</dbReference>
<reference evidence="8" key="1">
    <citation type="submission" date="2014-01" db="EMBL/GenBank/DDBJ databases">
        <title>The Genome Sequence of Anopheles farauti FAR1 (V2).</title>
        <authorList>
            <consortium name="The Broad Institute Genomics Platform"/>
            <person name="Neafsey D.E."/>
            <person name="Besansky N."/>
            <person name="Howell P."/>
            <person name="Walton C."/>
            <person name="Young S.K."/>
            <person name="Zeng Q."/>
            <person name="Gargeya S."/>
            <person name="Fitzgerald M."/>
            <person name="Haas B."/>
            <person name="Abouelleil A."/>
            <person name="Allen A.W."/>
            <person name="Alvarado L."/>
            <person name="Arachchi H.M."/>
            <person name="Berlin A.M."/>
            <person name="Chapman S.B."/>
            <person name="Gainer-Dewar J."/>
            <person name="Goldberg J."/>
            <person name="Griggs A."/>
            <person name="Gujja S."/>
            <person name="Hansen M."/>
            <person name="Howarth C."/>
            <person name="Imamovic A."/>
            <person name="Ireland A."/>
            <person name="Larimer J."/>
            <person name="McCowan C."/>
            <person name="Murphy C."/>
            <person name="Pearson M."/>
            <person name="Poon T.W."/>
            <person name="Priest M."/>
            <person name="Roberts A."/>
            <person name="Saif S."/>
            <person name="Shea T."/>
            <person name="Sisk P."/>
            <person name="Sykes S."/>
            <person name="Wortman J."/>
            <person name="Nusbaum C."/>
            <person name="Birren B."/>
        </authorList>
    </citation>
    <scope>NUCLEOTIDE SEQUENCE [LARGE SCALE GENOMIC DNA]</scope>
    <source>
        <strain evidence="8">FAR1</strain>
    </source>
</reference>
<evidence type="ECO:0000259" key="6">
    <source>
        <dbReference type="PROSITE" id="PS51805"/>
    </source>
</evidence>
<evidence type="ECO:0000256" key="2">
    <source>
        <dbReference type="ARBA" id="ARBA00022723"/>
    </source>
</evidence>
<feature type="region of interest" description="Disordered" evidence="5">
    <location>
        <begin position="511"/>
        <end position="538"/>
    </location>
</feature>
<feature type="compositionally biased region" description="Basic and acidic residues" evidence="5">
    <location>
        <begin position="1011"/>
        <end position="1024"/>
    </location>
</feature>
<dbReference type="EnsemblMetazoa" id="AFAF018185-RA">
    <property type="protein sequence ID" value="AFAF018185-PA"/>
    <property type="gene ID" value="AFAF018185"/>
</dbReference>
<feature type="region of interest" description="Disordered" evidence="5">
    <location>
        <begin position="96"/>
        <end position="171"/>
    </location>
</feature>
<dbReference type="InterPro" id="IPR052440">
    <property type="entry name" value="Trans_Reg/Chrom_Remod"/>
</dbReference>
<feature type="compositionally biased region" description="Low complexity" evidence="5">
    <location>
        <begin position="298"/>
        <end position="318"/>
    </location>
</feature>
<feature type="region of interest" description="Disordered" evidence="5">
    <location>
        <begin position="291"/>
        <end position="318"/>
    </location>
</feature>
<keyword evidence="4" id="KW-0862">Zinc</keyword>
<feature type="region of interest" description="Disordered" evidence="5">
    <location>
        <begin position="705"/>
        <end position="740"/>
    </location>
</feature>
<feature type="compositionally biased region" description="Basic and acidic residues" evidence="5">
    <location>
        <begin position="1057"/>
        <end position="1067"/>
    </location>
</feature>
<feature type="region of interest" description="Disordered" evidence="5">
    <location>
        <begin position="1"/>
        <end position="55"/>
    </location>
</feature>
<feature type="compositionally biased region" description="Polar residues" evidence="5">
    <location>
        <begin position="634"/>
        <end position="644"/>
    </location>
</feature>
<accession>A0A182QWC5</accession>
<proteinExistence type="predicted"/>
<keyword evidence="8" id="KW-1185">Reference proteome</keyword>
<evidence type="ECO:0000256" key="5">
    <source>
        <dbReference type="SAM" id="MobiDB-lite"/>
    </source>
</evidence>
<organism evidence="7 8">
    <name type="scientific">Anopheles farauti</name>
    <dbReference type="NCBI Taxonomy" id="69004"/>
    <lineage>
        <taxon>Eukaryota</taxon>
        <taxon>Metazoa</taxon>
        <taxon>Ecdysozoa</taxon>
        <taxon>Arthropoda</taxon>
        <taxon>Hexapoda</taxon>
        <taxon>Insecta</taxon>
        <taxon>Pterygota</taxon>
        <taxon>Neoptera</taxon>
        <taxon>Endopterygota</taxon>
        <taxon>Diptera</taxon>
        <taxon>Nematocera</taxon>
        <taxon>Culicoidea</taxon>
        <taxon>Culicidae</taxon>
        <taxon>Anophelinae</taxon>
        <taxon>Anopheles</taxon>
    </lineage>
</organism>
<dbReference type="AlphaFoldDB" id="A0A182QWC5"/>
<dbReference type="PROSITE" id="PS51805">
    <property type="entry name" value="EPHD"/>
    <property type="match status" value="1"/>
</dbReference>
<feature type="compositionally biased region" description="Polar residues" evidence="5">
    <location>
        <begin position="13"/>
        <end position="22"/>
    </location>
</feature>
<dbReference type="VEuPathDB" id="VectorBase:AFAF018185"/>
<evidence type="ECO:0000256" key="1">
    <source>
        <dbReference type="ARBA" id="ARBA00022553"/>
    </source>
</evidence>
<reference evidence="7" key="2">
    <citation type="submission" date="2020-05" db="UniProtKB">
        <authorList>
            <consortium name="EnsemblMetazoa"/>
        </authorList>
    </citation>
    <scope>IDENTIFICATION</scope>
    <source>
        <strain evidence="7">FAR1</strain>
    </source>
</reference>
<feature type="compositionally biased region" description="Low complexity" evidence="5">
    <location>
        <begin position="96"/>
        <end position="109"/>
    </location>
</feature>
<feature type="region of interest" description="Disordered" evidence="5">
    <location>
        <begin position="634"/>
        <end position="660"/>
    </location>
</feature>
<evidence type="ECO:0000256" key="3">
    <source>
        <dbReference type="ARBA" id="ARBA00022771"/>
    </source>
</evidence>
<protein>
    <recommendedName>
        <fullName evidence="6">PHD-type domain-containing protein</fullName>
    </recommendedName>
</protein>
<dbReference type="GO" id="GO:0005634">
    <property type="term" value="C:nucleus"/>
    <property type="evidence" value="ECO:0007669"/>
    <property type="project" value="TreeGrafter"/>
</dbReference>
<feature type="compositionally biased region" description="Polar residues" evidence="5">
    <location>
        <begin position="725"/>
        <end position="734"/>
    </location>
</feature>
<dbReference type="PANTHER" id="PTHR14955:SF4">
    <property type="entry name" value="PHD-TYPE DOMAIN-CONTAINING PROTEIN"/>
    <property type="match status" value="1"/>
</dbReference>
<sequence length="1216" mass="129516">MSGHNPPHGRLGQPNTTWNPLQVPSFVPRQPQLAHMSSERSMARSPLTWATPPTTHQDKVYSLMTGNLMNNLEINPLLQGYGRNVGMPLGSVDLSLSSASRSTPSPKGSHNSVQIACTSSHSSHTSTSLTTLPSNIPASGIHNMANESGHPGTNHQTRSLTSPNVAPTSGGVIQSTTAAAMKERMQNSGSASMNTNNIAGSTSHNFGVSNANSDIGARGGNGFGSSLNNRTANDLTALVSGGLLVKDAKQINSEMDSKNGRDCFSHLSGTDSSDLVKELVLHTMHCNALSVSPKRMSPTRSSLQSTLSPSRSRSPPLNLLLGASSMDGKLGMESCLNTAFPLPTTNASVPLSLNSDSTAPATTIENADIGSVTARAIGSLLAGSSEMATGPSSCTINPSASPTGNSMASSEDSVDSSNSRSNNARRRRKPERTNKMNAAFPIEEEKSLFPISKTVDGTTLEEMDSLRTSHTVRSDITTLAIEGINALSHGLAGTQCDDSQHLALANISAGNNQEGNGLQQDGSGHTSHDVYHPHHTQRKTLSEMPQVQQKLLDNLIQSNISSNITGLINSNLQATTAVETSNTSASSVTAETGGTSTATPGATILSMVHKQTSDDCETIDKIAAMVSSTDTKLTLNKSEPTNENGVAGNDTKCNGPTKSNAQVKSSLKAANKTANAANASDSSYEEVENKLEEMFAGIEELSEKCSEPDVQTGSVSKNRCRDTAVPTNYAPTNEDTQKMERSDDAMMAQLSTESVSGKCETNHANLVNSVPPGAGITNVKKPLTPAQKRSMGNKSQSGEMVTSTPAVKRKRGPKKKSNAHRKPFMEPEGTSLMGLKALVNNKKGKKGKAATLGTKGAGATGKTVKHVEREASAAAAVWPVGSVSSILDTGKYRGPFVQVKTDGSHTVINAPMNEEDSEKAQNKTKKFGNSLNSSERSKIRGLHVSTLSTKYDADTTDMSWMCVFCKTGPHKFRLGDLFGPYIISTKSSEFEQSQVDLNFFSVRRTRESLESQRAKENRAAELQKEQQQQELVGPKSKKRKNASTANATGPSGSKTVTPKDGHCDDGERSAQQSAVEIFYGMMKAGDHTYEVWTHEDCLVWAPGVHMVGTRIVGLEAAIWNCCRHLCQLCNHYGAVLNCLHQGCQAKAHYICAHKQNWKLTDGFQAFCTLHGEKDQHEHVENASTCREDGSALPPTKQPKKMAKCSKEEVNLATSAS</sequence>
<feature type="compositionally biased region" description="Polar residues" evidence="5">
    <location>
        <begin position="790"/>
        <end position="805"/>
    </location>
</feature>
<dbReference type="InterPro" id="IPR013083">
    <property type="entry name" value="Znf_RING/FYVE/PHD"/>
</dbReference>
<evidence type="ECO:0000313" key="7">
    <source>
        <dbReference type="EnsemblMetazoa" id="AFAF018185-PA"/>
    </source>
</evidence>
<feature type="region of interest" description="Disordered" evidence="5">
    <location>
        <begin position="914"/>
        <end position="933"/>
    </location>
</feature>
<feature type="compositionally biased region" description="Basic residues" evidence="5">
    <location>
        <begin position="807"/>
        <end position="822"/>
    </location>
</feature>
<feature type="compositionally biased region" description="Polar residues" evidence="5">
    <location>
        <begin position="386"/>
        <end position="404"/>
    </location>
</feature>
<feature type="region of interest" description="Disordered" evidence="5">
    <location>
        <begin position="785"/>
        <end position="827"/>
    </location>
</feature>
<feature type="compositionally biased region" description="Low complexity" evidence="5">
    <location>
        <begin position="405"/>
        <end position="422"/>
    </location>
</feature>
<dbReference type="PANTHER" id="PTHR14955">
    <property type="entry name" value="RETINOIC ACID INDUCED 1/TRANSCRIPTION FACTOR 20"/>
    <property type="match status" value="1"/>
</dbReference>
<dbReference type="InterPro" id="IPR034732">
    <property type="entry name" value="EPHD"/>
</dbReference>
<feature type="compositionally biased region" description="Polar residues" evidence="5">
    <location>
        <begin position="651"/>
        <end position="660"/>
    </location>
</feature>
<keyword evidence="2" id="KW-0479">Metal-binding</keyword>
<dbReference type="STRING" id="69004.A0A182QWC5"/>
<feature type="compositionally biased region" description="Basic and acidic residues" evidence="5">
    <location>
        <begin position="1180"/>
        <end position="1189"/>
    </location>
</feature>